<feature type="domain" description="DUF4369" evidence="1">
    <location>
        <begin position="26"/>
        <end position="118"/>
    </location>
</feature>
<dbReference type="RefSeq" id="WP_088353063.1">
    <property type="nucleotide sequence ID" value="NZ_CP061813.1"/>
</dbReference>
<dbReference type="EMBL" id="CP061813">
    <property type="protein sequence ID" value="QOD61883.1"/>
    <property type="molecule type" value="Genomic_DNA"/>
</dbReference>
<reference evidence="2 3" key="1">
    <citation type="journal article" date="2016" name="Int. J. Syst. Evol. Microbiol.">
        <title>Polaribacter haliotis sp. nov., isolated from the gut of abalone Haliotis discus hannai.</title>
        <authorList>
            <person name="Kim Y.O."/>
            <person name="Park I.S."/>
            <person name="Park S."/>
            <person name="Nam B.H."/>
            <person name="Park J.M."/>
            <person name="Kim D.G."/>
            <person name="Yoon J.H."/>
        </authorList>
    </citation>
    <scope>NUCLEOTIDE SEQUENCE [LARGE SCALE GENOMIC DNA]</scope>
    <source>
        <strain evidence="2 3">KCTC 52418</strain>
    </source>
</reference>
<dbReference type="KEGG" id="phal:H9I45_05430"/>
<keyword evidence="3" id="KW-1185">Reference proteome</keyword>
<gene>
    <name evidence="2" type="ORF">H9I45_05430</name>
</gene>
<dbReference type="Pfam" id="PF14289">
    <property type="entry name" value="DUF4369"/>
    <property type="match status" value="1"/>
</dbReference>
<evidence type="ECO:0000259" key="1">
    <source>
        <dbReference type="Pfam" id="PF14289"/>
    </source>
</evidence>
<evidence type="ECO:0000313" key="3">
    <source>
        <dbReference type="Proteomes" id="UP000516764"/>
    </source>
</evidence>
<dbReference type="AlphaFoldDB" id="A0A7L8AIR4"/>
<name>A0A7L8AIR4_9FLAO</name>
<proteinExistence type="predicted"/>
<sequence>MKKIIGFILIAILAVACSTKKDGNMIVQGNIKGLKKGTLYLQKMQDTALVSVDSVKVSGDGNFRLTDNVESPEMYYVTFNGNITNKRILFFGDKGTITIKDNIELFGFNPEITGSKNQLVFNDYMKINSKFQIQSLEFVKKEFDAKRDNDKDLLEKLDKDYRNMIRRRYLYTTNFALTNADSEAAPYIALTELYNANIKLLDTINNSLSEGVKNSTYGKRLDTYIKGIKEKEKERK</sequence>
<dbReference type="PROSITE" id="PS51257">
    <property type="entry name" value="PROKAR_LIPOPROTEIN"/>
    <property type="match status" value="1"/>
</dbReference>
<accession>A0A7L8AIR4</accession>
<protein>
    <submittedName>
        <fullName evidence="2">DUF4369 domain-containing protein</fullName>
    </submittedName>
</protein>
<dbReference type="InterPro" id="IPR025380">
    <property type="entry name" value="DUF4369"/>
</dbReference>
<dbReference type="Proteomes" id="UP000516764">
    <property type="component" value="Chromosome"/>
</dbReference>
<evidence type="ECO:0000313" key="2">
    <source>
        <dbReference type="EMBL" id="QOD61883.1"/>
    </source>
</evidence>
<dbReference type="OrthoDB" id="1143206at2"/>
<organism evidence="2 3">
    <name type="scientific">Polaribacter haliotis</name>
    <dbReference type="NCBI Taxonomy" id="1888915"/>
    <lineage>
        <taxon>Bacteria</taxon>
        <taxon>Pseudomonadati</taxon>
        <taxon>Bacteroidota</taxon>
        <taxon>Flavobacteriia</taxon>
        <taxon>Flavobacteriales</taxon>
        <taxon>Flavobacteriaceae</taxon>
    </lineage>
</organism>